<proteinExistence type="inferred from homology"/>
<comment type="caution">
    <text evidence="10">The sequence shown here is derived from an EMBL/GenBank/DDBJ whole genome shotgun (WGS) entry which is preliminary data.</text>
</comment>
<dbReference type="InterPro" id="IPR042178">
    <property type="entry name" value="Serpin_sf_1"/>
</dbReference>
<keyword evidence="3" id="KW-0964">Secreted</keyword>
<evidence type="ECO:0000313" key="10">
    <source>
        <dbReference type="EMBL" id="KAH9375894.1"/>
    </source>
</evidence>
<accession>A0A9J6GBY4</accession>
<organism evidence="10 11">
    <name type="scientific">Haemaphysalis longicornis</name>
    <name type="common">Bush tick</name>
    <dbReference type="NCBI Taxonomy" id="44386"/>
    <lineage>
        <taxon>Eukaryota</taxon>
        <taxon>Metazoa</taxon>
        <taxon>Ecdysozoa</taxon>
        <taxon>Arthropoda</taxon>
        <taxon>Chelicerata</taxon>
        <taxon>Arachnida</taxon>
        <taxon>Acari</taxon>
        <taxon>Parasitiformes</taxon>
        <taxon>Ixodida</taxon>
        <taxon>Ixodoidea</taxon>
        <taxon>Ixodidae</taxon>
        <taxon>Haemaphysalinae</taxon>
        <taxon>Haemaphysalis</taxon>
    </lineage>
</organism>
<dbReference type="InterPro" id="IPR036186">
    <property type="entry name" value="Serpin_sf"/>
</dbReference>
<evidence type="ECO:0000256" key="4">
    <source>
        <dbReference type="ARBA" id="ARBA00022690"/>
    </source>
</evidence>
<dbReference type="Proteomes" id="UP000821853">
    <property type="component" value="Chromosome 5"/>
</dbReference>
<reference evidence="10 11" key="1">
    <citation type="journal article" date="2020" name="Cell">
        <title>Large-Scale Comparative Analyses of Tick Genomes Elucidate Their Genetic Diversity and Vector Capacities.</title>
        <authorList>
            <consortium name="Tick Genome and Microbiome Consortium (TIGMIC)"/>
            <person name="Jia N."/>
            <person name="Wang J."/>
            <person name="Shi W."/>
            <person name="Du L."/>
            <person name="Sun Y."/>
            <person name="Zhan W."/>
            <person name="Jiang J.F."/>
            <person name="Wang Q."/>
            <person name="Zhang B."/>
            <person name="Ji P."/>
            <person name="Bell-Sakyi L."/>
            <person name="Cui X.M."/>
            <person name="Yuan T.T."/>
            <person name="Jiang B.G."/>
            <person name="Yang W.F."/>
            <person name="Lam T.T."/>
            <person name="Chang Q.C."/>
            <person name="Ding S.J."/>
            <person name="Wang X.J."/>
            <person name="Zhu J.G."/>
            <person name="Ruan X.D."/>
            <person name="Zhao L."/>
            <person name="Wei J.T."/>
            <person name="Ye R.Z."/>
            <person name="Que T.C."/>
            <person name="Du C.H."/>
            <person name="Zhou Y.H."/>
            <person name="Cheng J.X."/>
            <person name="Dai P.F."/>
            <person name="Guo W.B."/>
            <person name="Han X.H."/>
            <person name="Huang E.J."/>
            <person name="Li L.F."/>
            <person name="Wei W."/>
            <person name="Gao Y.C."/>
            <person name="Liu J.Z."/>
            <person name="Shao H.Z."/>
            <person name="Wang X."/>
            <person name="Wang C.C."/>
            <person name="Yang T.C."/>
            <person name="Huo Q.B."/>
            <person name="Li W."/>
            <person name="Chen H.Y."/>
            <person name="Chen S.E."/>
            <person name="Zhou L.G."/>
            <person name="Ni X.B."/>
            <person name="Tian J.H."/>
            <person name="Sheng Y."/>
            <person name="Liu T."/>
            <person name="Pan Y.S."/>
            <person name="Xia L.Y."/>
            <person name="Li J."/>
            <person name="Zhao F."/>
            <person name="Cao W.C."/>
        </authorList>
    </citation>
    <scope>NUCLEOTIDE SEQUENCE [LARGE SCALE GENOMIC DNA]</scope>
    <source>
        <strain evidence="10">HaeL-2018</strain>
    </source>
</reference>
<feature type="domain" description="Serpin" evidence="9">
    <location>
        <begin position="81"/>
        <end position="336"/>
    </location>
</feature>
<evidence type="ECO:0000256" key="2">
    <source>
        <dbReference type="ARBA" id="ARBA00009500"/>
    </source>
</evidence>
<dbReference type="OrthoDB" id="47207at2759"/>
<keyword evidence="7" id="KW-0325">Glycoprotein</keyword>
<dbReference type="InterPro" id="IPR000215">
    <property type="entry name" value="Serpin_fam"/>
</dbReference>
<keyword evidence="11" id="KW-1185">Reference proteome</keyword>
<name>A0A9J6GBY4_HAELO</name>
<dbReference type="Pfam" id="PF00079">
    <property type="entry name" value="Serpin"/>
    <property type="match status" value="1"/>
</dbReference>
<evidence type="ECO:0000256" key="3">
    <source>
        <dbReference type="ARBA" id="ARBA00022525"/>
    </source>
</evidence>
<dbReference type="Gene3D" id="3.30.497.10">
    <property type="entry name" value="Antithrombin, subunit I, domain 2"/>
    <property type="match status" value="1"/>
</dbReference>
<comment type="similarity">
    <text evidence="2 8">Belongs to the serpin family.</text>
</comment>
<dbReference type="InterPro" id="IPR042185">
    <property type="entry name" value="Serpin_sf_2"/>
</dbReference>
<evidence type="ECO:0000256" key="5">
    <source>
        <dbReference type="ARBA" id="ARBA00022729"/>
    </source>
</evidence>
<keyword evidence="5" id="KW-0732">Signal</keyword>
<comment type="subcellular location">
    <subcellularLocation>
        <location evidence="1">Secreted</location>
    </subcellularLocation>
</comment>
<evidence type="ECO:0000256" key="1">
    <source>
        <dbReference type="ARBA" id="ARBA00004613"/>
    </source>
</evidence>
<protein>
    <recommendedName>
        <fullName evidence="9">Serpin domain-containing protein</fullName>
    </recommendedName>
</protein>
<dbReference type="FunFam" id="3.30.497.10:FF:000031">
    <property type="entry name" value="Putative salivary serpin"/>
    <property type="match status" value="1"/>
</dbReference>
<dbReference type="SUPFAM" id="SSF56574">
    <property type="entry name" value="Serpins"/>
    <property type="match status" value="1"/>
</dbReference>
<evidence type="ECO:0000313" key="11">
    <source>
        <dbReference type="Proteomes" id="UP000821853"/>
    </source>
</evidence>
<evidence type="ECO:0000259" key="9">
    <source>
        <dbReference type="SMART" id="SM00093"/>
    </source>
</evidence>
<sequence>MEIPRMAIGVLKVFRERGFGLKVTLELPQHQELQLLDVRLRFEGSTRMAVFVLFLLALSASFAAHNAQTGLVHEASDILGHRLLPVMSRKEEPNVLYSPYSLSSLMGMVYAGARGDTKKELFRNLGYKEARVAEYKVLQLHKVHNERLRQMTNSTVSSANAAALRKGFRILPAYRTSLRESFGAELFAVDFAKEGKTAVRTINDWVGRHTKGLIPKLFDKPLPAGTQMVVLNAVYFKGLWATEFKKSDTKRLPFYNYGRKATQVDTMTGTFEVSYGRFNDLHCDIVDLPYKIADYSMTIMLPRRRDGIASLRSLPMHSFRRALKRLKKKEVKIRLPK</sequence>
<dbReference type="OMA" id="IPRMAIG"/>
<dbReference type="SMART" id="SM00093">
    <property type="entry name" value="SERPIN"/>
    <property type="match status" value="1"/>
</dbReference>
<dbReference type="InterPro" id="IPR023796">
    <property type="entry name" value="Serpin_dom"/>
</dbReference>
<dbReference type="GO" id="GO:0004867">
    <property type="term" value="F:serine-type endopeptidase inhibitor activity"/>
    <property type="evidence" value="ECO:0007669"/>
    <property type="project" value="UniProtKB-KW"/>
</dbReference>
<dbReference type="EMBL" id="JABSTR010000007">
    <property type="protein sequence ID" value="KAH9375894.1"/>
    <property type="molecule type" value="Genomic_DNA"/>
</dbReference>
<dbReference type="GO" id="GO:0005615">
    <property type="term" value="C:extracellular space"/>
    <property type="evidence" value="ECO:0007669"/>
    <property type="project" value="InterPro"/>
</dbReference>
<dbReference type="AlphaFoldDB" id="A0A9J6GBY4"/>
<gene>
    <name evidence="10" type="ORF">HPB48_012534</name>
</gene>
<keyword evidence="6" id="KW-0722">Serine protease inhibitor</keyword>
<evidence type="ECO:0000256" key="8">
    <source>
        <dbReference type="RuleBase" id="RU000411"/>
    </source>
</evidence>
<evidence type="ECO:0000256" key="7">
    <source>
        <dbReference type="ARBA" id="ARBA00023180"/>
    </source>
</evidence>
<dbReference type="VEuPathDB" id="VectorBase:HLOH_060500"/>
<evidence type="ECO:0000256" key="6">
    <source>
        <dbReference type="ARBA" id="ARBA00022900"/>
    </source>
</evidence>
<dbReference type="PANTHER" id="PTHR11461">
    <property type="entry name" value="SERINE PROTEASE INHIBITOR, SERPIN"/>
    <property type="match status" value="1"/>
</dbReference>
<dbReference type="PANTHER" id="PTHR11461:SF211">
    <property type="entry name" value="GH10112P-RELATED"/>
    <property type="match status" value="1"/>
</dbReference>
<keyword evidence="4" id="KW-0646">Protease inhibitor</keyword>
<dbReference type="Gene3D" id="2.30.39.10">
    <property type="entry name" value="Alpha-1-antitrypsin, domain 1"/>
    <property type="match status" value="1"/>
</dbReference>